<evidence type="ECO:0000313" key="3">
    <source>
        <dbReference type="Proteomes" id="UP000326912"/>
    </source>
</evidence>
<feature type="transmembrane region" description="Helical" evidence="1">
    <location>
        <begin position="77"/>
        <end position="96"/>
    </location>
</feature>
<feature type="transmembrane region" description="Helical" evidence="1">
    <location>
        <begin position="108"/>
        <end position="127"/>
    </location>
</feature>
<reference evidence="2 3" key="1">
    <citation type="submission" date="2019-10" db="EMBL/GenBank/DDBJ databases">
        <title>Dictyobacter vulcani sp. nov., within the class Ktedonobacteria, isolated from soil of volcanic Mt. Zao.</title>
        <authorList>
            <person name="Zheng Y."/>
            <person name="Wang C.M."/>
            <person name="Sakai Y."/>
            <person name="Abe K."/>
            <person name="Yokota A."/>
            <person name="Yabe S."/>
        </authorList>
    </citation>
    <scope>NUCLEOTIDE SEQUENCE [LARGE SCALE GENOMIC DNA]</scope>
    <source>
        <strain evidence="2 3">W12</strain>
    </source>
</reference>
<feature type="transmembrane region" description="Helical" evidence="1">
    <location>
        <begin position="44"/>
        <end position="65"/>
    </location>
</feature>
<sequence>MVDFIHLLHSYNLYLVLLSSLVAGIWGLILYFQKSDNLKSWRIALLVAFGFGVLQGLFGLIMVAVGLKPGGGVKLYYLHYVYGGIVALGIPLVWLSFTTNGKDKRRDLLIYSVAALIIAIVAVRAWMTGPA</sequence>
<gene>
    <name evidence="2" type="ORF">KDW_19150</name>
</gene>
<dbReference type="EMBL" id="BKZW01000001">
    <property type="protein sequence ID" value="GER87753.1"/>
    <property type="molecule type" value="Genomic_DNA"/>
</dbReference>
<keyword evidence="1" id="KW-0472">Membrane</keyword>
<evidence type="ECO:0000256" key="1">
    <source>
        <dbReference type="SAM" id="Phobius"/>
    </source>
</evidence>
<keyword evidence="1" id="KW-1133">Transmembrane helix</keyword>
<name>A0A5J4KJ54_9CHLR</name>
<keyword evidence="3" id="KW-1185">Reference proteome</keyword>
<keyword evidence="1" id="KW-0812">Transmembrane</keyword>
<comment type="caution">
    <text evidence="2">The sequence shown here is derived from an EMBL/GenBank/DDBJ whole genome shotgun (WGS) entry which is preliminary data.</text>
</comment>
<accession>A0A5J4KJ54</accession>
<dbReference type="RefSeq" id="WP_151755723.1">
    <property type="nucleotide sequence ID" value="NZ_BKZW01000001.1"/>
</dbReference>
<dbReference type="Proteomes" id="UP000326912">
    <property type="component" value="Unassembled WGS sequence"/>
</dbReference>
<organism evidence="2 3">
    <name type="scientific">Dictyobacter vulcani</name>
    <dbReference type="NCBI Taxonomy" id="2607529"/>
    <lineage>
        <taxon>Bacteria</taxon>
        <taxon>Bacillati</taxon>
        <taxon>Chloroflexota</taxon>
        <taxon>Ktedonobacteria</taxon>
        <taxon>Ktedonobacterales</taxon>
        <taxon>Dictyobacteraceae</taxon>
        <taxon>Dictyobacter</taxon>
    </lineage>
</organism>
<evidence type="ECO:0008006" key="4">
    <source>
        <dbReference type="Google" id="ProtNLM"/>
    </source>
</evidence>
<dbReference type="AlphaFoldDB" id="A0A5J4KJ54"/>
<proteinExistence type="predicted"/>
<protein>
    <recommendedName>
        <fullName evidence="4">Histidine kinase N-terminal 7TM region domain-containing protein</fullName>
    </recommendedName>
</protein>
<feature type="transmembrane region" description="Helical" evidence="1">
    <location>
        <begin position="12"/>
        <end position="32"/>
    </location>
</feature>
<evidence type="ECO:0000313" key="2">
    <source>
        <dbReference type="EMBL" id="GER87753.1"/>
    </source>
</evidence>